<keyword evidence="4" id="KW-0808">Transferase</keyword>
<dbReference type="InterPro" id="IPR050482">
    <property type="entry name" value="Sensor_HK_TwoCompSys"/>
</dbReference>
<keyword evidence="5" id="KW-0547">Nucleotide-binding</keyword>
<reference evidence="13" key="1">
    <citation type="journal article" date="2019" name="Int. J. Syst. Evol. Microbiol.">
        <title>The Global Catalogue of Microorganisms (GCM) 10K type strain sequencing project: providing services to taxonomists for standard genome sequencing and annotation.</title>
        <authorList>
            <consortium name="The Broad Institute Genomics Platform"/>
            <consortium name="The Broad Institute Genome Sequencing Center for Infectious Disease"/>
            <person name="Wu L."/>
            <person name="Ma J."/>
        </authorList>
    </citation>
    <scope>NUCLEOTIDE SEQUENCE [LARGE SCALE GENOMIC DNA]</scope>
    <source>
        <strain evidence="13">JCM 11444</strain>
    </source>
</reference>
<feature type="transmembrane region" description="Helical" evidence="9">
    <location>
        <begin position="143"/>
        <end position="163"/>
    </location>
</feature>
<evidence type="ECO:0000313" key="13">
    <source>
        <dbReference type="Proteomes" id="UP001500418"/>
    </source>
</evidence>
<dbReference type="PANTHER" id="PTHR24421:SF10">
    <property type="entry name" value="NITRATE_NITRITE SENSOR PROTEIN NARQ"/>
    <property type="match status" value="1"/>
</dbReference>
<dbReference type="GO" id="GO:0016301">
    <property type="term" value="F:kinase activity"/>
    <property type="evidence" value="ECO:0007669"/>
    <property type="project" value="UniProtKB-KW"/>
</dbReference>
<feature type="transmembrane region" description="Helical" evidence="9">
    <location>
        <begin position="45"/>
        <end position="65"/>
    </location>
</feature>
<dbReference type="Gene3D" id="1.20.5.1930">
    <property type="match status" value="1"/>
</dbReference>
<feature type="transmembrane region" description="Helical" evidence="9">
    <location>
        <begin position="169"/>
        <end position="187"/>
    </location>
</feature>
<dbReference type="InterPro" id="IPR003594">
    <property type="entry name" value="HATPase_dom"/>
</dbReference>
<feature type="transmembrane region" description="Helical" evidence="9">
    <location>
        <begin position="118"/>
        <end position="136"/>
    </location>
</feature>
<dbReference type="Pfam" id="PF07730">
    <property type="entry name" value="HisKA_3"/>
    <property type="match status" value="1"/>
</dbReference>
<comment type="catalytic activity">
    <reaction evidence="1">
        <text>ATP + protein L-histidine = ADP + protein N-phospho-L-histidine.</text>
        <dbReference type="EC" id="2.7.13.3"/>
    </reaction>
</comment>
<evidence type="ECO:0000256" key="7">
    <source>
        <dbReference type="ARBA" id="ARBA00022840"/>
    </source>
</evidence>
<dbReference type="Gene3D" id="3.30.565.10">
    <property type="entry name" value="Histidine kinase-like ATPase, C-terminal domain"/>
    <property type="match status" value="1"/>
</dbReference>
<dbReference type="InterPro" id="IPR011712">
    <property type="entry name" value="Sig_transdc_His_kin_sub3_dim/P"/>
</dbReference>
<evidence type="ECO:0000256" key="8">
    <source>
        <dbReference type="ARBA" id="ARBA00023012"/>
    </source>
</evidence>
<feature type="transmembrane region" description="Helical" evidence="9">
    <location>
        <begin position="77"/>
        <end position="106"/>
    </location>
</feature>
<dbReference type="Pfam" id="PF02518">
    <property type="entry name" value="HATPase_c"/>
    <property type="match status" value="1"/>
</dbReference>
<keyword evidence="7" id="KW-0067">ATP-binding</keyword>
<comment type="caution">
    <text evidence="12">The sequence shown here is derived from an EMBL/GenBank/DDBJ whole genome shotgun (WGS) entry which is preliminary data.</text>
</comment>
<dbReference type="SUPFAM" id="SSF55874">
    <property type="entry name" value="ATPase domain of HSP90 chaperone/DNA topoisomerase II/histidine kinase"/>
    <property type="match status" value="1"/>
</dbReference>
<dbReference type="Proteomes" id="UP001500418">
    <property type="component" value="Unassembled WGS sequence"/>
</dbReference>
<dbReference type="PANTHER" id="PTHR24421">
    <property type="entry name" value="NITRATE/NITRITE SENSOR PROTEIN NARX-RELATED"/>
    <property type="match status" value="1"/>
</dbReference>
<feature type="domain" description="Signal transduction histidine kinase subgroup 3 dimerisation and phosphoacceptor" evidence="11">
    <location>
        <begin position="223"/>
        <end position="288"/>
    </location>
</feature>
<evidence type="ECO:0000256" key="3">
    <source>
        <dbReference type="ARBA" id="ARBA00022553"/>
    </source>
</evidence>
<evidence type="ECO:0000259" key="11">
    <source>
        <dbReference type="Pfam" id="PF07730"/>
    </source>
</evidence>
<keyword evidence="9" id="KW-0812">Transmembrane</keyword>
<keyword evidence="3" id="KW-0597">Phosphoprotein</keyword>
<name>A0ABN1PH49_9ACTN</name>
<gene>
    <name evidence="12" type="ORF">GCM10009575_028270</name>
</gene>
<accession>A0ABN1PH49</accession>
<protein>
    <recommendedName>
        <fullName evidence="2">histidine kinase</fullName>
        <ecNumber evidence="2">2.7.13.3</ecNumber>
    </recommendedName>
</protein>
<dbReference type="InterPro" id="IPR036890">
    <property type="entry name" value="HATPase_C_sf"/>
</dbReference>
<dbReference type="CDD" id="cd16917">
    <property type="entry name" value="HATPase_UhpB-NarQ-NarX-like"/>
    <property type="match status" value="1"/>
</dbReference>
<evidence type="ECO:0000256" key="1">
    <source>
        <dbReference type="ARBA" id="ARBA00000085"/>
    </source>
</evidence>
<keyword evidence="6 12" id="KW-0418">Kinase</keyword>
<keyword evidence="9" id="KW-1133">Transmembrane helix</keyword>
<evidence type="ECO:0000256" key="5">
    <source>
        <dbReference type="ARBA" id="ARBA00022741"/>
    </source>
</evidence>
<keyword evidence="8" id="KW-0902">Two-component regulatory system</keyword>
<evidence type="ECO:0000256" key="9">
    <source>
        <dbReference type="SAM" id="Phobius"/>
    </source>
</evidence>
<evidence type="ECO:0000256" key="6">
    <source>
        <dbReference type="ARBA" id="ARBA00022777"/>
    </source>
</evidence>
<feature type="transmembrane region" description="Helical" evidence="9">
    <location>
        <begin position="455"/>
        <end position="479"/>
    </location>
</feature>
<organism evidence="12 13">
    <name type="scientific">Streptomyces rhizosphaericus</name>
    <dbReference type="NCBI Taxonomy" id="114699"/>
    <lineage>
        <taxon>Bacteria</taxon>
        <taxon>Bacillati</taxon>
        <taxon>Actinomycetota</taxon>
        <taxon>Actinomycetes</taxon>
        <taxon>Kitasatosporales</taxon>
        <taxon>Streptomycetaceae</taxon>
        <taxon>Streptomyces</taxon>
        <taxon>Streptomyces violaceusniger group</taxon>
    </lineage>
</organism>
<keyword evidence="13" id="KW-1185">Reference proteome</keyword>
<evidence type="ECO:0000256" key="2">
    <source>
        <dbReference type="ARBA" id="ARBA00012438"/>
    </source>
</evidence>
<sequence length="571" mass="62411">MHDLRQYPRPGALATLACVTFKTADMARIVGWIQPSERHQWPRHWPLFAVGAWVALNAPALLIVPETRAEDYRPWQTAAGAVAIAVAVALYRALPAVSCAVCLALWWASGTLHNDVGAILVSPYVPAVFVTSFAVGRQSVNPPTVLGLLGLVVVGGSAASVLGGLTTPMWFVLLTALIFVCLLPWLMGRYAMQRRELQHAGWQHARQLEAQQRISVEQARLRERARIAEDMHDSLGHELSLIALRAGALQVAPGVEERFRRSAGELRANVADVMDRLRDIIGVLREDDAPLPMDPSHADIGLLIDRARTSGVLVELKRTGDFGELPSMADKALYRVVQESLTNAMKHAPKAEVSVHLAYTPADVTVIVRNCPPTEPPGDRPQGGRGLVGLEERTRLAGGEFRAGPLPDGGFEVTARLPRTSAAIRSAGSPWHADPKTDTPRDDLARATTRLRRRFLTVVSVPIALSACLVATMLGYYAYLSASSTLAPVRYDRLVVGETEARVKALLPDNEMSDPPSEYLPVPPGATCRYYRASEALFVRVDVYRLCFAEGRLMDKRVISAKSRAPVDHDR</sequence>
<keyword evidence="9" id="KW-0472">Membrane</keyword>
<feature type="domain" description="Histidine kinase/HSP90-like ATPase" evidence="10">
    <location>
        <begin position="331"/>
        <end position="420"/>
    </location>
</feature>
<evidence type="ECO:0000256" key="4">
    <source>
        <dbReference type="ARBA" id="ARBA00022679"/>
    </source>
</evidence>
<evidence type="ECO:0000259" key="10">
    <source>
        <dbReference type="Pfam" id="PF02518"/>
    </source>
</evidence>
<dbReference type="EC" id="2.7.13.3" evidence="2"/>
<dbReference type="EMBL" id="BAAAID010000014">
    <property type="protein sequence ID" value="GAA0927671.1"/>
    <property type="molecule type" value="Genomic_DNA"/>
</dbReference>
<evidence type="ECO:0000313" key="12">
    <source>
        <dbReference type="EMBL" id="GAA0927671.1"/>
    </source>
</evidence>
<proteinExistence type="predicted"/>